<proteinExistence type="inferred from homology"/>
<keyword evidence="2 7" id="KW-0689">Ribosomal protein</keyword>
<feature type="compositionally biased region" description="Basic and acidic residues" evidence="5">
    <location>
        <begin position="16"/>
        <end position="38"/>
    </location>
</feature>
<dbReference type="GO" id="GO:0003729">
    <property type="term" value="F:mRNA binding"/>
    <property type="evidence" value="ECO:0007669"/>
    <property type="project" value="TreeGrafter"/>
</dbReference>
<keyword evidence="8" id="KW-1185">Reference proteome</keyword>
<sequence>MSTEHLPVEDQVPSQDEQRQPEAEKPAEVEPSSQERVDTPQAASGAPTPADAASEAAPTPEANPQPAADQPAASAPAEEEAAAASVPAGDEAAPADAPATPAAAEPAQASESAGDGGSQPEGGGEGAQRKLRLNPTVDPQVARPVPSIAEGSGAGAAAASQSQQQTPASTEQSEAEIDAQAEELVGQASESQESAPQASAQEQVAIPSANEASIDEEMESEIAAAMASGELAAANAAAPAAGQTDEGEGGPVDPTSAEELTEGTKLTGEVQSIHEDNVFLEFGLPMTGVVSLRQFGSKNQPKVGQKVKVVVNRVDDEEGLIVTSLPRGTARVAGDWSALTPGQAVDCTVTKTNKGGLEVSVGGLRGFMPASQVDLGYIADLEPFVGQKLQARVIEVAPERRRLVLSRRALLQEERAVAEQELLQTLEAGETRTGRVKTIKDYGAFVDLGGVDGFLHIGQISWNRINHPSEVIQEGQQVEVKVLSIDSENKKISLSMRQLEANPWTLAEDKYPKGSVVSGKVTRTEAFGAFVELEPGVEGLVHISELDHRRVKRVTEVLNVGQTAQVQVLEVDPGRKRISLSVKALLEKPAMPTDEDQAPGGGAPYERKRKGPLKGGVGGSGKGGLFGNPSDFG</sequence>
<dbReference type="InterPro" id="IPR035104">
    <property type="entry name" value="Ribosomal_protein_S1-like"/>
</dbReference>
<feature type="region of interest" description="Disordered" evidence="5">
    <location>
        <begin position="589"/>
        <end position="633"/>
    </location>
</feature>
<feature type="compositionally biased region" description="Low complexity" evidence="5">
    <location>
        <begin position="42"/>
        <end position="113"/>
    </location>
</feature>
<dbReference type="InterPro" id="IPR012340">
    <property type="entry name" value="NA-bd_OB-fold"/>
</dbReference>
<dbReference type="PRINTS" id="PR00681">
    <property type="entry name" value="RIBOSOMALS1"/>
</dbReference>
<feature type="region of interest" description="Disordered" evidence="5">
    <location>
        <begin position="1"/>
        <end position="204"/>
    </location>
</feature>
<gene>
    <name evidence="7" type="primary">rps1</name>
    <name evidence="7" type="ORF">Mal4_01110</name>
</gene>
<comment type="similarity">
    <text evidence="1">Belongs to the bacterial ribosomal protein bS1 family.</text>
</comment>
<dbReference type="InterPro" id="IPR003029">
    <property type="entry name" value="S1_domain"/>
</dbReference>
<evidence type="ECO:0000313" key="8">
    <source>
        <dbReference type="Proteomes" id="UP000320496"/>
    </source>
</evidence>
<evidence type="ECO:0000256" key="2">
    <source>
        <dbReference type="ARBA" id="ARBA00022980"/>
    </source>
</evidence>
<dbReference type="PANTHER" id="PTHR10724:SF7">
    <property type="entry name" value="SMALL RIBOSOMAL SUBUNIT PROTEIN BS1C"/>
    <property type="match status" value="1"/>
</dbReference>
<evidence type="ECO:0000256" key="3">
    <source>
        <dbReference type="ARBA" id="ARBA00023274"/>
    </source>
</evidence>
<comment type="function">
    <text evidence="4">Binds mRNA; thus facilitating recognition of the initiation point. It is needed to translate mRNA with a short Shine-Dalgarno (SD) purine-rich sequence.</text>
</comment>
<dbReference type="SMART" id="SM00316">
    <property type="entry name" value="S1"/>
    <property type="match status" value="4"/>
</dbReference>
<dbReference type="CDD" id="cd04465">
    <property type="entry name" value="S1_RPS1_repeat_ec2_hs2"/>
    <property type="match status" value="1"/>
</dbReference>
<feature type="compositionally biased region" description="Gly residues" evidence="5">
    <location>
        <begin position="114"/>
        <end position="126"/>
    </location>
</feature>
<reference evidence="7 8" key="1">
    <citation type="submission" date="2019-02" db="EMBL/GenBank/DDBJ databases">
        <title>Deep-cultivation of Planctomycetes and their phenomic and genomic characterization uncovers novel biology.</title>
        <authorList>
            <person name="Wiegand S."/>
            <person name="Jogler M."/>
            <person name="Boedeker C."/>
            <person name="Pinto D."/>
            <person name="Vollmers J."/>
            <person name="Rivas-Marin E."/>
            <person name="Kohn T."/>
            <person name="Peeters S.H."/>
            <person name="Heuer A."/>
            <person name="Rast P."/>
            <person name="Oberbeckmann S."/>
            <person name="Bunk B."/>
            <person name="Jeske O."/>
            <person name="Meyerdierks A."/>
            <person name="Storesund J.E."/>
            <person name="Kallscheuer N."/>
            <person name="Luecker S."/>
            <person name="Lage O.M."/>
            <person name="Pohl T."/>
            <person name="Merkel B.J."/>
            <person name="Hornburger P."/>
            <person name="Mueller R.-W."/>
            <person name="Bruemmer F."/>
            <person name="Labrenz M."/>
            <person name="Spormann A.M."/>
            <person name="Op den Camp H."/>
            <person name="Overmann J."/>
            <person name="Amann R."/>
            <person name="Jetten M.S.M."/>
            <person name="Mascher T."/>
            <person name="Medema M.H."/>
            <person name="Devos D.P."/>
            <person name="Kaster A.-K."/>
            <person name="Ovreas L."/>
            <person name="Rohde M."/>
            <person name="Galperin M.Y."/>
            <person name="Jogler C."/>
        </authorList>
    </citation>
    <scope>NUCLEOTIDE SEQUENCE [LARGE SCALE GENOMIC DNA]</scope>
    <source>
        <strain evidence="7 8">Mal4</strain>
    </source>
</reference>
<evidence type="ECO:0000313" key="7">
    <source>
        <dbReference type="EMBL" id="QDU35829.1"/>
    </source>
</evidence>
<dbReference type="AlphaFoldDB" id="A0A517Z085"/>
<dbReference type="Gene3D" id="2.40.50.140">
    <property type="entry name" value="Nucleic acid-binding proteins"/>
    <property type="match status" value="4"/>
</dbReference>
<dbReference type="FunFam" id="2.40.50.140:FF:000103">
    <property type="entry name" value="protein RRP5 homolog"/>
    <property type="match status" value="1"/>
</dbReference>
<dbReference type="RefSeq" id="WP_145366524.1">
    <property type="nucleotide sequence ID" value="NZ_CP036275.1"/>
</dbReference>
<keyword evidence="3" id="KW-0687">Ribonucleoprotein</keyword>
<dbReference type="FunFam" id="2.40.50.140:FF:000051">
    <property type="entry name" value="RNA-binding transcriptional accessory protein"/>
    <property type="match status" value="1"/>
</dbReference>
<name>A0A517Z085_9PLAN</name>
<dbReference type="GO" id="GO:0022627">
    <property type="term" value="C:cytosolic small ribosomal subunit"/>
    <property type="evidence" value="ECO:0007669"/>
    <property type="project" value="TreeGrafter"/>
</dbReference>
<evidence type="ECO:0000256" key="4">
    <source>
        <dbReference type="ARBA" id="ARBA00025604"/>
    </source>
</evidence>
<feature type="domain" description="S1 motif" evidence="6">
    <location>
        <begin position="342"/>
        <end position="408"/>
    </location>
</feature>
<accession>A0A517Z085</accession>
<feature type="region of interest" description="Disordered" evidence="5">
    <location>
        <begin position="235"/>
        <end position="262"/>
    </location>
</feature>
<dbReference type="SUPFAM" id="SSF50249">
    <property type="entry name" value="Nucleic acid-binding proteins"/>
    <property type="match status" value="4"/>
</dbReference>
<feature type="domain" description="S1 motif" evidence="6">
    <location>
        <begin position="514"/>
        <end position="583"/>
    </location>
</feature>
<dbReference type="GO" id="GO:0006412">
    <property type="term" value="P:translation"/>
    <property type="evidence" value="ECO:0007669"/>
    <property type="project" value="TreeGrafter"/>
</dbReference>
<dbReference type="CDD" id="cd05688">
    <property type="entry name" value="S1_RPS1_repeat_ec3"/>
    <property type="match status" value="1"/>
</dbReference>
<dbReference type="Pfam" id="PF00575">
    <property type="entry name" value="S1"/>
    <property type="match status" value="4"/>
</dbReference>
<protein>
    <submittedName>
        <fullName evidence="7">30S ribosomal protein S1</fullName>
    </submittedName>
</protein>
<dbReference type="InterPro" id="IPR050437">
    <property type="entry name" value="Ribos_protein_bS1-like"/>
</dbReference>
<evidence type="ECO:0000259" key="6">
    <source>
        <dbReference type="PROSITE" id="PS50126"/>
    </source>
</evidence>
<dbReference type="KEGG" id="mri:Mal4_01110"/>
<evidence type="ECO:0000256" key="5">
    <source>
        <dbReference type="SAM" id="MobiDB-lite"/>
    </source>
</evidence>
<dbReference type="EMBL" id="CP036275">
    <property type="protein sequence ID" value="QDU35829.1"/>
    <property type="molecule type" value="Genomic_DNA"/>
</dbReference>
<feature type="compositionally biased region" description="Gly residues" evidence="5">
    <location>
        <begin position="613"/>
        <end position="626"/>
    </location>
</feature>
<dbReference type="PANTHER" id="PTHR10724">
    <property type="entry name" value="30S RIBOSOMAL PROTEIN S1"/>
    <property type="match status" value="1"/>
</dbReference>
<feature type="compositionally biased region" description="Low complexity" evidence="5">
    <location>
        <begin position="149"/>
        <end position="172"/>
    </location>
</feature>
<evidence type="ECO:0000256" key="1">
    <source>
        <dbReference type="ARBA" id="ARBA00006767"/>
    </source>
</evidence>
<dbReference type="OrthoDB" id="9804077at2"/>
<organism evidence="7 8">
    <name type="scientific">Maioricimonas rarisocia</name>
    <dbReference type="NCBI Taxonomy" id="2528026"/>
    <lineage>
        <taxon>Bacteria</taxon>
        <taxon>Pseudomonadati</taxon>
        <taxon>Planctomycetota</taxon>
        <taxon>Planctomycetia</taxon>
        <taxon>Planctomycetales</taxon>
        <taxon>Planctomycetaceae</taxon>
        <taxon>Maioricimonas</taxon>
    </lineage>
</organism>
<feature type="domain" description="S1 motif" evidence="6">
    <location>
        <begin position="429"/>
        <end position="497"/>
    </location>
</feature>
<feature type="domain" description="S1 motif" evidence="6">
    <location>
        <begin position="263"/>
        <end position="326"/>
    </location>
</feature>
<dbReference type="PROSITE" id="PS50126">
    <property type="entry name" value="S1"/>
    <property type="match status" value="4"/>
</dbReference>
<dbReference type="GO" id="GO:0003735">
    <property type="term" value="F:structural constituent of ribosome"/>
    <property type="evidence" value="ECO:0007669"/>
    <property type="project" value="TreeGrafter"/>
</dbReference>
<dbReference type="Proteomes" id="UP000320496">
    <property type="component" value="Chromosome"/>
</dbReference>
<feature type="compositionally biased region" description="Low complexity" evidence="5">
    <location>
        <begin position="187"/>
        <end position="203"/>
    </location>
</feature>